<keyword evidence="2" id="KW-0472">Membrane</keyword>
<evidence type="ECO:0000256" key="2">
    <source>
        <dbReference type="SAM" id="Phobius"/>
    </source>
</evidence>
<dbReference type="InterPro" id="IPR029052">
    <property type="entry name" value="Metallo-depent_PP-like"/>
</dbReference>
<sequence length="409" mass="46409">MKSGLIDTESSRLQAINDCEYAELHQDEWRMSKRTRYWLVTSVIVISAIVLYLFCFVLPSLFIPKSHPLDSIVQVKKLGVQLYPVPADIANKWREPRPNSQPEYDDDVANENSDIGASNPSASSSIEELQKYTKKERLVVVGDIHGQQKELHRLLRKIKFNKKSDELLVLGDFISKGPRSLEVIDDLIEMDAKCILGNHEYYVLQNYAMFHGLSGPKFAFDESAGALENKEFPSTLGFNADPEYILAKKLQPRHIRYINLCPVMLEMGPVPLHSTKNNGRFGSAQGIAVHAGLRWDLTQDLNKQRPLECLEMRSYISPYFNETSDDASAENAVSWSKIWNAKHKEGTLKDDFVVYYGHDARRGLNLKRWAKGLDSGCTKGESLTAMVIWQEKTPKGKTMYKEETVSVSC</sequence>
<dbReference type="PANTHER" id="PTHR42850">
    <property type="entry name" value="METALLOPHOSPHOESTERASE"/>
    <property type="match status" value="1"/>
</dbReference>
<evidence type="ECO:0000259" key="3">
    <source>
        <dbReference type="Pfam" id="PF00149"/>
    </source>
</evidence>
<dbReference type="STRING" id="2163413.A0A4V1AE19"/>
<dbReference type="PRINTS" id="PR00114">
    <property type="entry name" value="STPHPHTASE"/>
</dbReference>
<keyword evidence="2" id="KW-1133">Transmembrane helix</keyword>
<evidence type="ECO:0000256" key="1">
    <source>
        <dbReference type="SAM" id="MobiDB-lite"/>
    </source>
</evidence>
<feature type="transmembrane region" description="Helical" evidence="2">
    <location>
        <begin position="37"/>
        <end position="62"/>
    </location>
</feature>
<feature type="region of interest" description="Disordered" evidence="1">
    <location>
        <begin position="93"/>
        <end position="126"/>
    </location>
</feature>
<reference evidence="5" key="1">
    <citation type="submission" date="2019-03" db="EMBL/GenBank/DDBJ databases">
        <title>Snf2 controls pulcherriminic acid biosynthesis and connects pigmentation and antifungal activity of the yeast Metschnikowia pulcherrima.</title>
        <authorList>
            <person name="Gore-Lloyd D."/>
            <person name="Sumann I."/>
            <person name="Brachmann A.O."/>
            <person name="Schneeberger K."/>
            <person name="Ortiz-Merino R.A."/>
            <person name="Moreno-Beltran M."/>
            <person name="Schlaefli M."/>
            <person name="Kirner P."/>
            <person name="Santos Kron A."/>
            <person name="Wolfe K.H."/>
            <person name="Piel J."/>
            <person name="Ahrens C.H."/>
            <person name="Henk D."/>
            <person name="Freimoser F.M."/>
        </authorList>
    </citation>
    <scope>NUCLEOTIDE SEQUENCE [LARGE SCALE GENOMIC DNA]</scope>
    <source>
        <strain evidence="5">APC 1.2</strain>
    </source>
</reference>
<dbReference type="Proteomes" id="UP000292447">
    <property type="component" value="Chromosome II"/>
</dbReference>
<dbReference type="GO" id="GO:0000298">
    <property type="term" value="F:endopolyphosphatase activity"/>
    <property type="evidence" value="ECO:0007669"/>
    <property type="project" value="TreeGrafter"/>
</dbReference>
<dbReference type="SUPFAM" id="SSF56300">
    <property type="entry name" value="Metallo-dependent phosphatases"/>
    <property type="match status" value="1"/>
</dbReference>
<organism evidence="4 5">
    <name type="scientific">Metschnikowia aff. pulcherrima</name>
    <dbReference type="NCBI Taxonomy" id="2163413"/>
    <lineage>
        <taxon>Eukaryota</taxon>
        <taxon>Fungi</taxon>
        <taxon>Dikarya</taxon>
        <taxon>Ascomycota</taxon>
        <taxon>Saccharomycotina</taxon>
        <taxon>Pichiomycetes</taxon>
        <taxon>Metschnikowiaceae</taxon>
        <taxon>Metschnikowia</taxon>
    </lineage>
</organism>
<name>A0A4V1AE19_9ASCO</name>
<dbReference type="InterPro" id="IPR004843">
    <property type="entry name" value="Calcineurin-like_PHP"/>
</dbReference>
<dbReference type="GO" id="GO:0005737">
    <property type="term" value="C:cytoplasm"/>
    <property type="evidence" value="ECO:0007669"/>
    <property type="project" value="TreeGrafter"/>
</dbReference>
<dbReference type="GO" id="GO:0006798">
    <property type="term" value="P:polyphosphate catabolic process"/>
    <property type="evidence" value="ECO:0007669"/>
    <property type="project" value="TreeGrafter"/>
</dbReference>
<dbReference type="PANTHER" id="PTHR42850:SF4">
    <property type="entry name" value="ZINC-DEPENDENT ENDOPOLYPHOSPHATASE"/>
    <property type="match status" value="1"/>
</dbReference>
<feature type="compositionally biased region" description="Polar residues" evidence="1">
    <location>
        <begin position="110"/>
        <end position="126"/>
    </location>
</feature>
<dbReference type="InterPro" id="IPR006186">
    <property type="entry name" value="Ser/Thr-sp_prot-phosphatase"/>
</dbReference>
<dbReference type="GO" id="GO:0016791">
    <property type="term" value="F:phosphatase activity"/>
    <property type="evidence" value="ECO:0007669"/>
    <property type="project" value="TreeGrafter"/>
</dbReference>
<feature type="domain" description="Calcineurin-like phosphoesterase" evidence="3">
    <location>
        <begin position="137"/>
        <end position="220"/>
    </location>
</feature>
<dbReference type="CDD" id="cd00144">
    <property type="entry name" value="MPP_PPP_family"/>
    <property type="match status" value="1"/>
</dbReference>
<gene>
    <name evidence="4" type="primary">MPUL0B08800</name>
    <name evidence="4" type="ORF">METSCH_B08800</name>
</gene>
<protein>
    <submittedName>
        <fullName evidence="4">Bis5'-nucleosyl-tetraphosphatase symmetrical</fullName>
    </submittedName>
</protein>
<dbReference type="InterPro" id="IPR050126">
    <property type="entry name" value="Ap4A_hydrolase"/>
</dbReference>
<dbReference type="AlphaFoldDB" id="A0A4V1AE19"/>
<proteinExistence type="predicted"/>
<dbReference type="EMBL" id="CP034457">
    <property type="protein sequence ID" value="QBM87673.1"/>
    <property type="molecule type" value="Genomic_DNA"/>
</dbReference>
<keyword evidence="5" id="KW-1185">Reference proteome</keyword>
<evidence type="ECO:0000313" key="5">
    <source>
        <dbReference type="Proteomes" id="UP000292447"/>
    </source>
</evidence>
<dbReference type="Pfam" id="PF00149">
    <property type="entry name" value="Metallophos"/>
    <property type="match status" value="1"/>
</dbReference>
<evidence type="ECO:0000313" key="4">
    <source>
        <dbReference type="EMBL" id="QBM87673.1"/>
    </source>
</evidence>
<accession>A0A4V1AE19</accession>
<keyword evidence="2" id="KW-0812">Transmembrane</keyword>
<dbReference type="Gene3D" id="3.60.21.10">
    <property type="match status" value="1"/>
</dbReference>